<feature type="compositionally biased region" description="Pro residues" evidence="10">
    <location>
        <begin position="453"/>
        <end position="470"/>
    </location>
</feature>
<dbReference type="InterPro" id="IPR014743">
    <property type="entry name" value="Cl-channel_core"/>
</dbReference>
<evidence type="ECO:0000313" key="14">
    <source>
        <dbReference type="Proteomes" id="UP001235939"/>
    </source>
</evidence>
<keyword evidence="9" id="KW-0862">Zinc</keyword>
<evidence type="ECO:0000259" key="12">
    <source>
        <dbReference type="PROSITE" id="PS50158"/>
    </source>
</evidence>
<dbReference type="InterPro" id="IPR046342">
    <property type="entry name" value="CBS_dom_sf"/>
</dbReference>
<dbReference type="PRINTS" id="PR00762">
    <property type="entry name" value="CLCHANNEL"/>
</dbReference>
<dbReference type="InterPro" id="IPR001807">
    <property type="entry name" value="ClC"/>
</dbReference>
<dbReference type="Proteomes" id="UP001235939">
    <property type="component" value="Chromosome 17"/>
</dbReference>
<name>A0ABY6LH36_9ARAC</name>
<reference evidence="13 14" key="1">
    <citation type="submission" date="2022-01" db="EMBL/GenBank/DDBJ databases">
        <title>A chromosomal length assembly of Cordylochernes scorpioides.</title>
        <authorList>
            <person name="Zeh D."/>
            <person name="Zeh J."/>
        </authorList>
    </citation>
    <scope>NUCLEOTIDE SEQUENCE [LARGE SCALE GENOMIC DNA]</scope>
    <source>
        <strain evidence="13">IN4F17</strain>
        <tissue evidence="13">Whole Body</tissue>
    </source>
</reference>
<feature type="transmembrane region" description="Helical" evidence="11">
    <location>
        <begin position="28"/>
        <end position="52"/>
    </location>
</feature>
<feature type="transmembrane region" description="Helical" evidence="11">
    <location>
        <begin position="64"/>
        <end position="86"/>
    </location>
</feature>
<dbReference type="InterPro" id="IPR050970">
    <property type="entry name" value="Cl_channel_volt-gated"/>
</dbReference>
<keyword evidence="5 11" id="KW-1133">Transmembrane helix</keyword>
<feature type="region of interest" description="Disordered" evidence="10">
    <location>
        <begin position="317"/>
        <end position="383"/>
    </location>
</feature>
<dbReference type="SUPFAM" id="SSF54631">
    <property type="entry name" value="CBS-domain pair"/>
    <property type="match status" value="1"/>
</dbReference>
<feature type="compositionally biased region" description="Low complexity" evidence="10">
    <location>
        <begin position="422"/>
        <end position="434"/>
    </location>
</feature>
<keyword evidence="8" id="KW-0868">Chloride</keyword>
<evidence type="ECO:0000256" key="6">
    <source>
        <dbReference type="ARBA" id="ARBA00023065"/>
    </source>
</evidence>
<keyword evidence="9" id="KW-0863">Zinc-finger</keyword>
<dbReference type="InterPro" id="IPR001878">
    <property type="entry name" value="Znf_CCHC"/>
</dbReference>
<evidence type="ECO:0000256" key="10">
    <source>
        <dbReference type="SAM" id="MobiDB-lite"/>
    </source>
</evidence>
<dbReference type="Gene3D" id="3.30.420.10">
    <property type="entry name" value="Ribonuclease H-like superfamily/Ribonuclease H"/>
    <property type="match status" value="1"/>
</dbReference>
<evidence type="ECO:0000256" key="7">
    <source>
        <dbReference type="ARBA" id="ARBA00023136"/>
    </source>
</evidence>
<keyword evidence="3 11" id="KW-0812">Transmembrane</keyword>
<dbReference type="InterPro" id="IPR036397">
    <property type="entry name" value="RNaseH_sf"/>
</dbReference>
<evidence type="ECO:0000256" key="5">
    <source>
        <dbReference type="ARBA" id="ARBA00022989"/>
    </source>
</evidence>
<proteinExistence type="predicted"/>
<evidence type="ECO:0000313" key="13">
    <source>
        <dbReference type="EMBL" id="UYV79502.1"/>
    </source>
</evidence>
<evidence type="ECO:0000256" key="11">
    <source>
        <dbReference type="SAM" id="Phobius"/>
    </source>
</evidence>
<evidence type="ECO:0000256" key="3">
    <source>
        <dbReference type="ARBA" id="ARBA00022692"/>
    </source>
</evidence>
<organism evidence="13 14">
    <name type="scientific">Cordylochernes scorpioides</name>
    <dbReference type="NCBI Taxonomy" id="51811"/>
    <lineage>
        <taxon>Eukaryota</taxon>
        <taxon>Metazoa</taxon>
        <taxon>Ecdysozoa</taxon>
        <taxon>Arthropoda</taxon>
        <taxon>Chelicerata</taxon>
        <taxon>Arachnida</taxon>
        <taxon>Pseudoscorpiones</taxon>
        <taxon>Cheliferoidea</taxon>
        <taxon>Chernetidae</taxon>
        <taxon>Cordylochernes</taxon>
    </lineage>
</organism>
<evidence type="ECO:0000256" key="9">
    <source>
        <dbReference type="PROSITE-ProRule" id="PRU00047"/>
    </source>
</evidence>
<gene>
    <name evidence="13" type="ORF">LAZ67_17002921</name>
</gene>
<keyword evidence="2" id="KW-0813">Transport</keyword>
<feature type="transmembrane region" description="Helical" evidence="11">
    <location>
        <begin position="168"/>
        <end position="187"/>
    </location>
</feature>
<feature type="region of interest" description="Disordered" evidence="10">
    <location>
        <begin position="407"/>
        <end position="480"/>
    </location>
</feature>
<dbReference type="Gene3D" id="3.10.580.10">
    <property type="entry name" value="CBS-domain"/>
    <property type="match status" value="1"/>
</dbReference>
<evidence type="ECO:0000256" key="4">
    <source>
        <dbReference type="ARBA" id="ARBA00022737"/>
    </source>
</evidence>
<dbReference type="PANTHER" id="PTHR45720">
    <property type="entry name" value="CHLORIDE CHANNEL PROTEIN 2"/>
    <property type="match status" value="1"/>
</dbReference>
<keyword evidence="9" id="KW-0479">Metal-binding</keyword>
<dbReference type="EMBL" id="CP092879">
    <property type="protein sequence ID" value="UYV79502.1"/>
    <property type="molecule type" value="Genomic_DNA"/>
</dbReference>
<evidence type="ECO:0000256" key="1">
    <source>
        <dbReference type="ARBA" id="ARBA00004141"/>
    </source>
</evidence>
<feature type="compositionally biased region" description="Polar residues" evidence="10">
    <location>
        <begin position="333"/>
        <end position="347"/>
    </location>
</feature>
<comment type="subcellular location">
    <subcellularLocation>
        <location evidence="1">Membrane</location>
        <topology evidence="1">Multi-pass membrane protein</topology>
    </subcellularLocation>
</comment>
<feature type="transmembrane region" description="Helical" evidence="11">
    <location>
        <begin position="138"/>
        <end position="156"/>
    </location>
</feature>
<dbReference type="SUPFAM" id="SSF81340">
    <property type="entry name" value="Clc chloride channel"/>
    <property type="match status" value="2"/>
</dbReference>
<dbReference type="PANTHER" id="PTHR45720:SF10">
    <property type="entry name" value="CHLORIDE CHANNEL PROTEIN 2"/>
    <property type="match status" value="1"/>
</dbReference>
<keyword evidence="7 11" id="KW-0472">Membrane</keyword>
<feature type="domain" description="CCHC-type" evidence="12">
    <location>
        <begin position="295"/>
        <end position="309"/>
    </location>
</feature>
<accession>A0ABY6LH36</accession>
<keyword evidence="6" id="KW-0406">Ion transport</keyword>
<feature type="compositionally biased region" description="Polar residues" evidence="10">
    <location>
        <begin position="358"/>
        <end position="368"/>
    </location>
</feature>
<evidence type="ECO:0000256" key="8">
    <source>
        <dbReference type="ARBA" id="ARBA00023214"/>
    </source>
</evidence>
<protein>
    <submittedName>
        <fullName evidence="13">CLCN2</fullName>
    </submittedName>
</protein>
<sequence length="1090" mass="120291">MDFSIDGPPNGYLSVFWEHTFARLGEDWVFLALLGIISSLLSFLMDYAKIWLYRDLTQHILLQYLAWVSFPLILILFSAGFVHVVAPQAIGSGIPEMKTILRGVVLKEYLTFRTLVSKMIGLTCSLGSGMPLGKEGPFVHVASMVAALLSKIITSFKGIYENESRSTEMLAAACAVGVACSFAAPIGETLTALFKTNFPVDFPFDPYELIAFVLIGRFLYPSIVTLLISSITFPQGLGQFMAAELTTHQSMNELFSNATWSRPNLEVDDRIIVSHWSSPYTSIYINLVIFLVMNCSRCGRQGHRRANCPMIPARTSNIGRPHLAPHPGALPTAHQQLTRPTPKTTASPPKLASKRPALQSSAPGTSTALPARAPSDAMAPPSEPMELAAEVLAPPTSNNALQAMEPMEVPEASAVPRPPASQPAGAVPQVQPASVAPPGPLPAQGTIPAAVTPTPPLPAPRPAEPTPPAPHGEETTPVVTTPPPPLPLQLTQEQDLEFECKAQISAAFGRLVGECMAAWFPDGIQIGGKLINILPGGYAVVGAAALSGAATHTVSTSVIVFELTGQMSHILPVIRQGRPPASVQIAVLVANAIAQKLQPSIYDSIIQIKKLPYLPPIISTSSQAHNIFVDDIMVRDVVYIWQGITYKEMRNVLKTNKRLNFFPLVESPESMILLGTMQRSELIHQLDRHLGREARLQEVARRKSRDAGRVLLSSDTSLSTDIRRPSRFEIVPVNNRVTSPPPTPPMTPKSILKHSPMTSPYSTINSTQGDSRLRQAFETIFRKALTLQDVNPVDKASKTPLVRSASLPKRVTLVSSWILATVAFRMLTVAYGEATLDRSNVYRWYKMFSEGREDVNDEERAAGHPSTSTTDEKINEVEKMILANRRITVREVAEDLNISIGSCHSIFINDLGMRRVAAKFVPKLLNCNQKQHRMNIANEMLDSVRDDPNLLQRVITGDEAWVYGYDVETKAQSSQWKLPHEPRPKKARQVRSNVKVLLTVFFDCRGVVHHEFLPQGRTVNKEHYLQVMRNLRKAIRQKRPDLWKNKNWLLHHDNAPAHTSLLVRNFLAKNNTLMMPQPPYSPDLAPCDFF</sequence>
<dbReference type="Pfam" id="PF00654">
    <property type="entry name" value="Voltage_CLC"/>
    <property type="match status" value="2"/>
</dbReference>
<keyword evidence="14" id="KW-1185">Reference proteome</keyword>
<feature type="transmembrane region" description="Helical" evidence="11">
    <location>
        <begin position="207"/>
        <end position="228"/>
    </location>
</feature>
<dbReference type="PROSITE" id="PS50158">
    <property type="entry name" value="ZF_CCHC"/>
    <property type="match status" value="1"/>
</dbReference>
<dbReference type="InterPro" id="IPR001888">
    <property type="entry name" value="Transposase_1"/>
</dbReference>
<dbReference type="Gene3D" id="1.10.3080.10">
    <property type="entry name" value="Clc chloride channel"/>
    <property type="match status" value="2"/>
</dbReference>
<dbReference type="Pfam" id="PF01359">
    <property type="entry name" value="Transposase_1"/>
    <property type="match status" value="1"/>
</dbReference>
<evidence type="ECO:0000256" key="2">
    <source>
        <dbReference type="ARBA" id="ARBA00022448"/>
    </source>
</evidence>
<keyword evidence="4" id="KW-0677">Repeat</keyword>